<dbReference type="NCBIfam" id="TIGR00745">
    <property type="entry name" value="apbA_panE"/>
    <property type="match status" value="1"/>
</dbReference>
<evidence type="ECO:0000256" key="10">
    <source>
        <dbReference type="RuleBase" id="RU362068"/>
    </source>
</evidence>
<dbReference type="GO" id="GO:0015940">
    <property type="term" value="P:pantothenate biosynthetic process"/>
    <property type="evidence" value="ECO:0007669"/>
    <property type="project" value="UniProtKB-UniPathway"/>
</dbReference>
<sequence>MHVALVGAGAIGTILGALLAKAGNDITLVDAYSDHVDAINKNGVRLIGYLDETIPVKAVLPQDMSGQYDLIIHLTKQTVLKRSLEQCLEYMHDETVVLCLQNGIPEELAASVVGADRVMGGTVSFPATFVEPGCSELTCPAELLGINFGRLDGEITPKVTEIQKLIETAMPAHVTTNLIGKRYQKLTDNSVFSALPTALNCAIEPVLNDRFAMEVIAHLGREAGMVIKALGVTPEEAFGLNPTFENVNFDNEEQLTHVIEEFWTPIYSPYKSQIGSMLQDIRNEKLCEVDFINGKFIEKGEELGMDLPYMNKVADIIRKLQIKELPLESAWDNLALFKELKRITL</sequence>
<comment type="catalytic activity">
    <reaction evidence="9 10">
        <text>(R)-pantoate + NADP(+) = 2-dehydropantoate + NADPH + H(+)</text>
        <dbReference type="Rhea" id="RHEA:16233"/>
        <dbReference type="ChEBI" id="CHEBI:11561"/>
        <dbReference type="ChEBI" id="CHEBI:15378"/>
        <dbReference type="ChEBI" id="CHEBI:15980"/>
        <dbReference type="ChEBI" id="CHEBI:57783"/>
        <dbReference type="ChEBI" id="CHEBI:58349"/>
        <dbReference type="EC" id="1.1.1.169"/>
    </reaction>
</comment>
<dbReference type="Proteomes" id="UP000273252">
    <property type="component" value="Unassembled WGS sequence"/>
</dbReference>
<evidence type="ECO:0000256" key="6">
    <source>
        <dbReference type="ARBA" id="ARBA00022857"/>
    </source>
</evidence>
<evidence type="ECO:0000256" key="4">
    <source>
        <dbReference type="ARBA" id="ARBA00019465"/>
    </source>
</evidence>
<dbReference type="GO" id="GO:0050661">
    <property type="term" value="F:NADP binding"/>
    <property type="evidence" value="ECO:0007669"/>
    <property type="project" value="TreeGrafter"/>
</dbReference>
<dbReference type="Pfam" id="PF02558">
    <property type="entry name" value="ApbA"/>
    <property type="match status" value="1"/>
</dbReference>
<dbReference type="InterPro" id="IPR003710">
    <property type="entry name" value="ApbA"/>
</dbReference>
<dbReference type="InterPro" id="IPR008927">
    <property type="entry name" value="6-PGluconate_DH-like_C_sf"/>
</dbReference>
<evidence type="ECO:0000256" key="2">
    <source>
        <dbReference type="ARBA" id="ARBA00007870"/>
    </source>
</evidence>
<name>A0A3A6QJN1_9VIBR</name>
<evidence type="ECO:0000259" key="11">
    <source>
        <dbReference type="Pfam" id="PF02558"/>
    </source>
</evidence>
<dbReference type="Pfam" id="PF08546">
    <property type="entry name" value="ApbA_C"/>
    <property type="match status" value="1"/>
</dbReference>
<dbReference type="OrthoDB" id="6530772at2"/>
<dbReference type="GO" id="GO:0005737">
    <property type="term" value="C:cytoplasm"/>
    <property type="evidence" value="ECO:0007669"/>
    <property type="project" value="TreeGrafter"/>
</dbReference>
<dbReference type="RefSeq" id="WP_120035180.1">
    <property type="nucleotide sequence ID" value="NZ_QVMU01000034.1"/>
</dbReference>
<dbReference type="EMBL" id="QVMU01000034">
    <property type="protein sequence ID" value="RJX65364.1"/>
    <property type="molecule type" value="Genomic_DNA"/>
</dbReference>
<keyword evidence="7 10" id="KW-0560">Oxidoreductase</keyword>
<evidence type="ECO:0000256" key="8">
    <source>
        <dbReference type="ARBA" id="ARBA00032024"/>
    </source>
</evidence>
<dbReference type="SUPFAM" id="SSF48179">
    <property type="entry name" value="6-phosphogluconate dehydrogenase C-terminal domain-like"/>
    <property type="match status" value="1"/>
</dbReference>
<feature type="domain" description="Ketopantoate reductase N-terminal" evidence="11">
    <location>
        <begin position="3"/>
        <end position="138"/>
    </location>
</feature>
<evidence type="ECO:0000256" key="1">
    <source>
        <dbReference type="ARBA" id="ARBA00004994"/>
    </source>
</evidence>
<dbReference type="GO" id="GO:0008677">
    <property type="term" value="F:2-dehydropantoate 2-reductase activity"/>
    <property type="evidence" value="ECO:0007669"/>
    <property type="project" value="UniProtKB-EC"/>
</dbReference>
<dbReference type="SUPFAM" id="SSF51735">
    <property type="entry name" value="NAD(P)-binding Rossmann-fold domains"/>
    <property type="match status" value="1"/>
</dbReference>
<comment type="caution">
    <text evidence="13">The sequence shown here is derived from an EMBL/GenBank/DDBJ whole genome shotgun (WGS) entry which is preliminary data.</text>
</comment>
<evidence type="ECO:0000256" key="7">
    <source>
        <dbReference type="ARBA" id="ARBA00023002"/>
    </source>
</evidence>
<comment type="pathway">
    <text evidence="1 10">Cofactor biosynthesis; (R)-pantothenate biosynthesis; (R)-pantoate from 3-methyl-2-oxobutanoate: step 2/2.</text>
</comment>
<keyword evidence="5 10" id="KW-0566">Pantothenate biosynthesis</keyword>
<keyword evidence="6 10" id="KW-0521">NADP</keyword>
<dbReference type="InterPro" id="IPR013332">
    <property type="entry name" value="KPR_N"/>
</dbReference>
<dbReference type="PANTHER" id="PTHR43765">
    <property type="entry name" value="2-DEHYDROPANTOATE 2-REDUCTASE-RELATED"/>
    <property type="match status" value="1"/>
</dbReference>
<evidence type="ECO:0000256" key="9">
    <source>
        <dbReference type="ARBA" id="ARBA00048793"/>
    </source>
</evidence>
<protein>
    <recommendedName>
        <fullName evidence="4 10">2-dehydropantoate 2-reductase</fullName>
        <ecNumber evidence="3 10">1.1.1.169</ecNumber>
    </recommendedName>
    <alternativeName>
        <fullName evidence="8 10">Ketopantoate reductase</fullName>
    </alternativeName>
</protein>
<dbReference type="InterPro" id="IPR013328">
    <property type="entry name" value="6PGD_dom2"/>
</dbReference>
<comment type="function">
    <text evidence="10">Catalyzes the NADPH-dependent reduction of ketopantoate into pantoic acid.</text>
</comment>
<reference evidence="13 14" key="1">
    <citation type="submission" date="2018-08" db="EMBL/GenBank/DDBJ databases">
        <title>Vibrio isolated from the Eastern China Marginal Seas.</title>
        <authorList>
            <person name="Li Y."/>
        </authorList>
    </citation>
    <scope>NUCLEOTIDE SEQUENCE [LARGE SCALE GENOMIC DNA]</scope>
    <source>
        <strain evidence="13 14">BEI233</strain>
    </source>
</reference>
<dbReference type="Gene3D" id="3.40.50.720">
    <property type="entry name" value="NAD(P)-binding Rossmann-like Domain"/>
    <property type="match status" value="1"/>
</dbReference>
<dbReference type="InterPro" id="IPR013752">
    <property type="entry name" value="KPA_reductase"/>
</dbReference>
<dbReference type="EC" id="1.1.1.169" evidence="3 10"/>
<dbReference type="Gene3D" id="1.10.1040.10">
    <property type="entry name" value="N-(1-d-carboxylethyl)-l-norvaline Dehydrogenase, domain 2"/>
    <property type="match status" value="1"/>
</dbReference>
<proteinExistence type="inferred from homology"/>
<dbReference type="PANTHER" id="PTHR43765:SF2">
    <property type="entry name" value="2-DEHYDROPANTOATE 2-REDUCTASE"/>
    <property type="match status" value="1"/>
</dbReference>
<evidence type="ECO:0000313" key="14">
    <source>
        <dbReference type="Proteomes" id="UP000273252"/>
    </source>
</evidence>
<keyword evidence="14" id="KW-1185">Reference proteome</keyword>
<accession>A0A3A6QJN1</accession>
<organism evidence="13 14">
    <name type="scientific">Vibrio sinensis</name>
    <dbReference type="NCBI Taxonomy" id="2302434"/>
    <lineage>
        <taxon>Bacteria</taxon>
        <taxon>Pseudomonadati</taxon>
        <taxon>Pseudomonadota</taxon>
        <taxon>Gammaproteobacteria</taxon>
        <taxon>Vibrionales</taxon>
        <taxon>Vibrionaceae</taxon>
        <taxon>Vibrio</taxon>
    </lineage>
</organism>
<feature type="domain" description="Ketopantoate reductase C-terminal" evidence="12">
    <location>
        <begin position="177"/>
        <end position="321"/>
    </location>
</feature>
<dbReference type="InterPro" id="IPR050838">
    <property type="entry name" value="Ketopantoate_reductase"/>
</dbReference>
<evidence type="ECO:0000259" key="12">
    <source>
        <dbReference type="Pfam" id="PF08546"/>
    </source>
</evidence>
<evidence type="ECO:0000313" key="13">
    <source>
        <dbReference type="EMBL" id="RJX65364.1"/>
    </source>
</evidence>
<evidence type="ECO:0000256" key="3">
    <source>
        <dbReference type="ARBA" id="ARBA00013014"/>
    </source>
</evidence>
<comment type="similarity">
    <text evidence="2 10">Belongs to the ketopantoate reductase family.</text>
</comment>
<dbReference type="AlphaFoldDB" id="A0A3A6QJN1"/>
<dbReference type="UniPathway" id="UPA00028">
    <property type="reaction ID" value="UER00004"/>
</dbReference>
<gene>
    <name evidence="13" type="ORF">DZ860_21665</name>
</gene>
<dbReference type="InterPro" id="IPR036291">
    <property type="entry name" value="NAD(P)-bd_dom_sf"/>
</dbReference>
<evidence type="ECO:0000256" key="5">
    <source>
        <dbReference type="ARBA" id="ARBA00022655"/>
    </source>
</evidence>